<feature type="compositionally biased region" description="Polar residues" evidence="1">
    <location>
        <begin position="93"/>
        <end position="103"/>
    </location>
</feature>
<proteinExistence type="predicted"/>
<comment type="caution">
    <text evidence="2">The sequence shown here is derived from an EMBL/GenBank/DDBJ whole genome shotgun (WGS) entry which is preliminary data.</text>
</comment>
<feature type="region of interest" description="Disordered" evidence="1">
    <location>
        <begin position="93"/>
        <end position="125"/>
    </location>
</feature>
<sequence>MKLVFCCILQYSFQQILKLETRDGQVFVSVVADKNIDLILRHVMEQKPETVKAKPWRTEALSSAPRHLHSVRPVVPLNQWHCYIGSHATSITNGRTPRYQSQKRLPDSKHTSNPKVQTKKPSKKTFKQQLVEAVQTLCRPGLVPTYNTVSYGKKKLDWCSTIKVIVDLS</sequence>
<evidence type="ECO:0000313" key="3">
    <source>
        <dbReference type="Proteomes" id="UP000324222"/>
    </source>
</evidence>
<name>A0A5B7CJI3_PORTR</name>
<dbReference type="Proteomes" id="UP000324222">
    <property type="component" value="Unassembled WGS sequence"/>
</dbReference>
<dbReference type="OrthoDB" id="10034606at2759"/>
<evidence type="ECO:0000313" key="2">
    <source>
        <dbReference type="EMBL" id="MPC09435.1"/>
    </source>
</evidence>
<accession>A0A5B7CJI3</accession>
<reference evidence="2 3" key="1">
    <citation type="submission" date="2019-05" db="EMBL/GenBank/DDBJ databases">
        <title>Another draft genome of Portunus trituberculatus and its Hox gene families provides insights of decapod evolution.</title>
        <authorList>
            <person name="Jeong J.-H."/>
            <person name="Song I."/>
            <person name="Kim S."/>
            <person name="Choi T."/>
            <person name="Kim D."/>
            <person name="Ryu S."/>
            <person name="Kim W."/>
        </authorList>
    </citation>
    <scope>NUCLEOTIDE SEQUENCE [LARGE SCALE GENOMIC DNA]</scope>
    <source>
        <tissue evidence="2">Muscle</tissue>
    </source>
</reference>
<protein>
    <submittedName>
        <fullName evidence="2">Uncharacterized protein</fullName>
    </submittedName>
</protein>
<dbReference type="AlphaFoldDB" id="A0A5B7CJI3"/>
<evidence type="ECO:0000256" key="1">
    <source>
        <dbReference type="SAM" id="MobiDB-lite"/>
    </source>
</evidence>
<gene>
    <name evidence="2" type="ORF">E2C01_002046</name>
</gene>
<organism evidence="2 3">
    <name type="scientific">Portunus trituberculatus</name>
    <name type="common">Swimming crab</name>
    <name type="synonym">Neptunus trituberculatus</name>
    <dbReference type="NCBI Taxonomy" id="210409"/>
    <lineage>
        <taxon>Eukaryota</taxon>
        <taxon>Metazoa</taxon>
        <taxon>Ecdysozoa</taxon>
        <taxon>Arthropoda</taxon>
        <taxon>Crustacea</taxon>
        <taxon>Multicrustacea</taxon>
        <taxon>Malacostraca</taxon>
        <taxon>Eumalacostraca</taxon>
        <taxon>Eucarida</taxon>
        <taxon>Decapoda</taxon>
        <taxon>Pleocyemata</taxon>
        <taxon>Brachyura</taxon>
        <taxon>Eubrachyura</taxon>
        <taxon>Portunoidea</taxon>
        <taxon>Portunidae</taxon>
        <taxon>Portuninae</taxon>
        <taxon>Portunus</taxon>
    </lineage>
</organism>
<keyword evidence="3" id="KW-1185">Reference proteome</keyword>
<dbReference type="EMBL" id="VSRR010000069">
    <property type="protein sequence ID" value="MPC09435.1"/>
    <property type="molecule type" value="Genomic_DNA"/>
</dbReference>